<dbReference type="InterPro" id="IPR000210">
    <property type="entry name" value="BTB/POZ_dom"/>
</dbReference>
<proteinExistence type="predicted"/>
<dbReference type="AlphaFoldDB" id="K1U2G6"/>
<dbReference type="Gene3D" id="3.40.50.150">
    <property type="entry name" value="Vaccinia Virus protein VP39"/>
    <property type="match status" value="1"/>
</dbReference>
<accession>K1U2G6</accession>
<evidence type="ECO:0000313" key="2">
    <source>
        <dbReference type="EMBL" id="EKC65671.1"/>
    </source>
</evidence>
<feature type="domain" description="BTB" evidence="1">
    <location>
        <begin position="1"/>
        <end position="71"/>
    </location>
</feature>
<sequence length="262" mass="29763">VMEHITKISEKHETLVPSVPVFGNKLFDNDFITENKEQIESAYSLLADDLSKKVYENILKFYYTGRIDLLPPVTTDKDEAFGNILKLGENESYVDLGAYNGDTIDEFLHYTNGSYKRIIAFEPNAKNFEKLKLHCKGMANVSLWQLGSYSKNTELIFNNKAGRNSAIADKGVATKVATVDTILCGMAAGYIKADVEGADMETLIGMQKTMENCKPKLNFSAYHRFEDIFRLALYIHSVNPDYKIFLRHHPYIPAWDTNLYCI</sequence>
<dbReference type="EMBL" id="AJWZ01004357">
    <property type="protein sequence ID" value="EKC65671.1"/>
    <property type="molecule type" value="Genomic_DNA"/>
</dbReference>
<comment type="caution">
    <text evidence="2">The sequence shown here is derived from an EMBL/GenBank/DDBJ whole genome shotgun (WGS) entry which is preliminary data.</text>
</comment>
<dbReference type="Pfam" id="PF05050">
    <property type="entry name" value="Methyltransf_21"/>
    <property type="match status" value="1"/>
</dbReference>
<dbReference type="GO" id="GO:0032259">
    <property type="term" value="P:methylation"/>
    <property type="evidence" value="ECO:0007669"/>
    <property type="project" value="UniProtKB-KW"/>
</dbReference>
<name>K1U2G6_9ZZZZ</name>
<dbReference type="GO" id="GO:0008168">
    <property type="term" value="F:methyltransferase activity"/>
    <property type="evidence" value="ECO:0007669"/>
    <property type="project" value="UniProtKB-KW"/>
</dbReference>
<evidence type="ECO:0000259" key="1">
    <source>
        <dbReference type="PROSITE" id="PS50097"/>
    </source>
</evidence>
<dbReference type="SUPFAM" id="SSF53335">
    <property type="entry name" value="S-adenosyl-L-methionine-dependent methyltransferases"/>
    <property type="match status" value="1"/>
</dbReference>
<organism evidence="2">
    <name type="scientific">human gut metagenome</name>
    <dbReference type="NCBI Taxonomy" id="408170"/>
    <lineage>
        <taxon>unclassified sequences</taxon>
        <taxon>metagenomes</taxon>
        <taxon>organismal metagenomes</taxon>
    </lineage>
</organism>
<dbReference type="PROSITE" id="PS50097">
    <property type="entry name" value="BTB"/>
    <property type="match status" value="1"/>
</dbReference>
<keyword evidence="2" id="KW-0489">Methyltransferase</keyword>
<protein>
    <submittedName>
        <fullName evidence="2">Methyltransferase, FkbM family</fullName>
    </submittedName>
</protein>
<feature type="non-terminal residue" evidence="2">
    <location>
        <position position="1"/>
    </location>
</feature>
<reference evidence="2" key="1">
    <citation type="journal article" date="2013" name="Environ. Microbiol.">
        <title>Microbiota from the distal guts of lean and obese adolescents exhibit partial functional redundancy besides clear differences in community structure.</title>
        <authorList>
            <person name="Ferrer M."/>
            <person name="Ruiz A."/>
            <person name="Lanza F."/>
            <person name="Haange S.B."/>
            <person name="Oberbach A."/>
            <person name="Till H."/>
            <person name="Bargiela R."/>
            <person name="Campoy C."/>
            <person name="Segura M.T."/>
            <person name="Richter M."/>
            <person name="von Bergen M."/>
            <person name="Seifert J."/>
            <person name="Suarez A."/>
        </authorList>
    </citation>
    <scope>NUCLEOTIDE SEQUENCE</scope>
</reference>
<dbReference type="InterPro" id="IPR006342">
    <property type="entry name" value="FkbM_mtfrase"/>
</dbReference>
<keyword evidence="2" id="KW-0808">Transferase</keyword>
<gene>
    <name evidence="2" type="ORF">OBE_06339</name>
</gene>
<dbReference type="NCBIfam" id="TIGR01444">
    <property type="entry name" value="fkbM_fam"/>
    <property type="match status" value="1"/>
</dbReference>
<dbReference type="InterPro" id="IPR029063">
    <property type="entry name" value="SAM-dependent_MTases_sf"/>
</dbReference>